<accession>V6IAB2</accession>
<dbReference type="AlphaFoldDB" id="V6IAB2"/>
<sequence length="48" mass="5620">MKTNRMTEKDFQERLSKATPSKPFQFFRQVGCVYDGSKIIWKGAHPKT</sequence>
<evidence type="ECO:0000313" key="2">
    <source>
        <dbReference type="Proteomes" id="UP000018747"/>
    </source>
</evidence>
<proteinExistence type="predicted"/>
<dbReference type="EMBL" id="AHMT02000061">
    <property type="protein sequence ID" value="EQA60533.1"/>
    <property type="molecule type" value="Genomic_DNA"/>
</dbReference>
<comment type="caution">
    <text evidence="1">The sequence shown here is derived from an EMBL/GenBank/DDBJ whole genome shotgun (WGS) entry which is preliminary data.</text>
</comment>
<reference evidence="1" key="1">
    <citation type="submission" date="2013-05" db="EMBL/GenBank/DDBJ databases">
        <authorList>
            <person name="Harkins D.M."/>
            <person name="Durkin A.S."/>
            <person name="Brinkac L.M."/>
            <person name="Haft D.H."/>
            <person name="Selengut J.D."/>
            <person name="Sanka R."/>
            <person name="DePew J."/>
            <person name="Purushe J."/>
            <person name="Hartskeerl R.A."/>
            <person name="Ahmed A."/>
            <person name="van der Linden H."/>
            <person name="Goris M.G.A."/>
            <person name="Vinetz J.M."/>
            <person name="Sutton G.G."/>
            <person name="Nierman W.C."/>
            <person name="Fouts D.E."/>
        </authorList>
    </citation>
    <scope>NUCLEOTIDE SEQUENCE [LARGE SCALE GENOMIC DNA]</scope>
    <source>
        <strain evidence="1">L 60</strain>
    </source>
</reference>
<evidence type="ECO:0000313" key="1">
    <source>
        <dbReference type="EMBL" id="EQA60533.1"/>
    </source>
</evidence>
<dbReference type="STRING" id="100053.GCA_002009845_00924"/>
<organism evidence="1 2">
    <name type="scientific">Leptospira alexanderi serovar Manhao 3 str. L 60</name>
    <dbReference type="NCBI Taxonomy" id="1049759"/>
    <lineage>
        <taxon>Bacteria</taxon>
        <taxon>Pseudomonadati</taxon>
        <taxon>Spirochaetota</taxon>
        <taxon>Spirochaetia</taxon>
        <taxon>Leptospirales</taxon>
        <taxon>Leptospiraceae</taxon>
        <taxon>Leptospira</taxon>
    </lineage>
</organism>
<protein>
    <submittedName>
        <fullName evidence="1">Uncharacterized protein</fullName>
    </submittedName>
</protein>
<keyword evidence="2" id="KW-1185">Reference proteome</keyword>
<dbReference type="Proteomes" id="UP000018747">
    <property type="component" value="Unassembled WGS sequence"/>
</dbReference>
<name>V6IAB2_9LEPT</name>
<gene>
    <name evidence="1" type="ORF">LEP1GSC062_0287</name>
</gene>